<dbReference type="Gene3D" id="3.10.105.10">
    <property type="entry name" value="Dipeptide-binding Protein, Domain 3"/>
    <property type="match status" value="1"/>
</dbReference>
<dbReference type="GO" id="GO:0030288">
    <property type="term" value="C:outer membrane-bounded periplasmic space"/>
    <property type="evidence" value="ECO:0007669"/>
    <property type="project" value="UniProtKB-ARBA"/>
</dbReference>
<evidence type="ECO:0000256" key="3">
    <source>
        <dbReference type="ARBA" id="ARBA00022729"/>
    </source>
</evidence>
<evidence type="ECO:0000313" key="5">
    <source>
        <dbReference type="EMBL" id="QCK85235.1"/>
    </source>
</evidence>
<name>A0A4D7QEM1_9HYPH</name>
<comment type="similarity">
    <text evidence="2">Belongs to the bacterial solute-binding protein 5 family.</text>
</comment>
<evidence type="ECO:0000313" key="6">
    <source>
        <dbReference type="Proteomes" id="UP000298588"/>
    </source>
</evidence>
<evidence type="ECO:0000259" key="4">
    <source>
        <dbReference type="Pfam" id="PF00496"/>
    </source>
</evidence>
<comment type="subcellular location">
    <subcellularLocation>
        <location evidence="1">Periplasm</location>
    </subcellularLocation>
</comment>
<dbReference type="InterPro" id="IPR039424">
    <property type="entry name" value="SBP_5"/>
</dbReference>
<dbReference type="GO" id="GO:1904680">
    <property type="term" value="F:peptide transmembrane transporter activity"/>
    <property type="evidence" value="ECO:0007669"/>
    <property type="project" value="TreeGrafter"/>
</dbReference>
<dbReference type="Pfam" id="PF00496">
    <property type="entry name" value="SBP_bac_5"/>
    <property type="match status" value="1"/>
</dbReference>
<proteinExistence type="inferred from homology"/>
<dbReference type="GO" id="GO:0015833">
    <property type="term" value="P:peptide transport"/>
    <property type="evidence" value="ECO:0007669"/>
    <property type="project" value="TreeGrafter"/>
</dbReference>
<dbReference type="InterPro" id="IPR030678">
    <property type="entry name" value="Peptide/Ni-bd"/>
</dbReference>
<protein>
    <recommendedName>
        <fullName evidence="4">Solute-binding protein family 5 domain-containing protein</fullName>
    </recommendedName>
</protein>
<dbReference type="PANTHER" id="PTHR30290">
    <property type="entry name" value="PERIPLASMIC BINDING COMPONENT OF ABC TRANSPORTER"/>
    <property type="match status" value="1"/>
</dbReference>
<reference evidence="5 6" key="1">
    <citation type="submission" date="2019-04" db="EMBL/GenBank/DDBJ databases">
        <title>Phreatobacter aquaticus sp. nov.</title>
        <authorList>
            <person name="Choi A."/>
            <person name="Baek K."/>
        </authorList>
    </citation>
    <scope>NUCLEOTIDE SEQUENCE [LARGE SCALE GENOMIC DNA]</scope>
    <source>
        <strain evidence="5 6">NMCR1094</strain>
    </source>
</reference>
<sequence length="527" mass="58560">MEPSMTDPTRRDLLCYGLGGSAVMVALDGALIGEVQAQAPAQKRGGSLAYAQCSGNRRGGDASNTRHPYFMIDLITRSAYNTLTWVNEDLTVVPELATKLEPADARLNVWDVSVRDDVLFHDGREVTATDWAASFELHRRRNFASGQIQRTEVTGKHSLRFFLEAGNSEFPYVLAEYDNVVMPADDWQKIGLTGIGTGPFKIVSADPQRRMVLERNETYWRKGFPYLDRLEVVNREGQMESAINGFRAGQFDAVLNIDPRLVRQLQGERDTDIVPASSGDQAVIVLPKHPGSPFLDARIRRALALAIDREAIMRVVYGGSRWGWVGNDSHLAGTDPMFVARPVSRDLAKAKALLAEAGHPNGITLPTLYYAPQWPEMARYFQVVQETVKEAGIILPIEERPNDGYLNFRTGDADVTKGNFHKFAYTAVGPRNPGISLFRMRSANNESGYWSGPAHDRYMELYGKAMVTAGAAERKAIYAEMQKICAEEVPALLPAGRNNVLIKRPSVIGLKNHPQHWSIMWDGVSRA</sequence>
<dbReference type="InterPro" id="IPR000914">
    <property type="entry name" value="SBP_5_dom"/>
</dbReference>
<gene>
    <name evidence="5" type="ORF">E8L99_05295</name>
</gene>
<dbReference type="EMBL" id="CP039865">
    <property type="protein sequence ID" value="QCK85235.1"/>
    <property type="molecule type" value="Genomic_DNA"/>
</dbReference>
<keyword evidence="3" id="KW-0732">Signal</keyword>
<dbReference type="PIRSF" id="PIRSF002741">
    <property type="entry name" value="MppA"/>
    <property type="match status" value="1"/>
</dbReference>
<dbReference type="Gene3D" id="3.40.190.10">
    <property type="entry name" value="Periplasmic binding protein-like II"/>
    <property type="match status" value="1"/>
</dbReference>
<evidence type="ECO:0000256" key="2">
    <source>
        <dbReference type="ARBA" id="ARBA00005695"/>
    </source>
</evidence>
<dbReference type="SUPFAM" id="SSF53850">
    <property type="entry name" value="Periplasmic binding protein-like II"/>
    <property type="match status" value="1"/>
</dbReference>
<dbReference type="Proteomes" id="UP000298588">
    <property type="component" value="Chromosome"/>
</dbReference>
<organism evidence="5 6">
    <name type="scientific">Phreatobacter aquaticus</name>
    <dbReference type="NCBI Taxonomy" id="2570229"/>
    <lineage>
        <taxon>Bacteria</taxon>
        <taxon>Pseudomonadati</taxon>
        <taxon>Pseudomonadota</taxon>
        <taxon>Alphaproteobacteria</taxon>
        <taxon>Hyphomicrobiales</taxon>
        <taxon>Phreatobacteraceae</taxon>
        <taxon>Phreatobacter</taxon>
    </lineage>
</organism>
<dbReference type="KEGG" id="paqt:E8L99_05295"/>
<dbReference type="PROSITE" id="PS51318">
    <property type="entry name" value="TAT"/>
    <property type="match status" value="1"/>
</dbReference>
<dbReference type="Gene3D" id="3.90.76.10">
    <property type="entry name" value="Dipeptide-binding Protein, Domain 1"/>
    <property type="match status" value="1"/>
</dbReference>
<evidence type="ECO:0000256" key="1">
    <source>
        <dbReference type="ARBA" id="ARBA00004418"/>
    </source>
</evidence>
<dbReference type="GO" id="GO:0043190">
    <property type="term" value="C:ATP-binding cassette (ABC) transporter complex"/>
    <property type="evidence" value="ECO:0007669"/>
    <property type="project" value="InterPro"/>
</dbReference>
<keyword evidence="6" id="KW-1185">Reference proteome</keyword>
<dbReference type="PANTHER" id="PTHR30290:SF38">
    <property type="entry name" value="D,D-DIPEPTIDE-BINDING PERIPLASMIC PROTEIN DDPA-RELATED"/>
    <property type="match status" value="1"/>
</dbReference>
<accession>A0A4D7QEM1</accession>
<dbReference type="AlphaFoldDB" id="A0A4D7QEM1"/>
<dbReference type="InterPro" id="IPR006311">
    <property type="entry name" value="TAT_signal"/>
</dbReference>
<dbReference type="OrthoDB" id="9803988at2"/>
<feature type="domain" description="Solute-binding protein family 5" evidence="4">
    <location>
        <begin position="91"/>
        <end position="424"/>
    </location>
</feature>